<reference evidence="2" key="2">
    <citation type="journal article" date="2023" name="MicrobiologyOpen">
        <title>Genomics of the tumorigenes clade of the family Rhizobiaceae and description of Rhizobium rhododendri sp. nov.</title>
        <authorList>
            <person name="Kuzmanovic N."/>
            <person name="diCenzo G.C."/>
            <person name="Bunk B."/>
            <person name="Sproeer C."/>
            <person name="Fruehling A."/>
            <person name="Neumann-Schaal M."/>
            <person name="Overmann J."/>
            <person name="Smalla K."/>
        </authorList>
    </citation>
    <scope>NUCLEOTIDE SEQUENCE [LARGE SCALE GENOMIC DNA]</scope>
    <source>
        <strain evidence="2">1078</strain>
    </source>
</reference>
<dbReference type="Gene3D" id="2.30.30.40">
    <property type="entry name" value="SH3 Domains"/>
    <property type="match status" value="1"/>
</dbReference>
<dbReference type="RefSeq" id="WP_240539098.1">
    <property type="nucleotide sequence ID" value="NZ_CP117255.1"/>
</dbReference>
<proteinExistence type="predicted"/>
<evidence type="ECO:0000313" key="2">
    <source>
        <dbReference type="Proteomes" id="UP000249499"/>
    </source>
</evidence>
<name>A0AAF1K6Y0_9HYPH</name>
<evidence type="ECO:0000313" key="1">
    <source>
        <dbReference type="EMBL" id="WFR97109.1"/>
    </source>
</evidence>
<dbReference type="AlphaFoldDB" id="A0AAF1K6Y0"/>
<sequence length="195" mass="20600">MSRSLVAVAGFSAIVLLVSPLSQPLPSAAPLLSGTSAGTPAPVLAPGFARGSESGLAMPRFVSLKPRKARLRIGPSLDYATRFIYVAPGLPLEVIQEYGRWRQVRDSDGTSGWMYGSLLSGQRTGIVGPWLSANVPLRVAANAKATAIAVLQPKVLLRLSACDGSWCRVHLSGLRLTGYVRQAAIWGAYPGEVFG</sequence>
<dbReference type="KEGG" id="rtu:PR017_08400"/>
<organism evidence="1 2">
    <name type="scientific">Rhizobium tumorigenes</name>
    <dbReference type="NCBI Taxonomy" id="2041385"/>
    <lineage>
        <taxon>Bacteria</taxon>
        <taxon>Pseudomonadati</taxon>
        <taxon>Pseudomonadota</taxon>
        <taxon>Alphaproteobacteria</taxon>
        <taxon>Hyphomicrobiales</taxon>
        <taxon>Rhizobiaceae</taxon>
        <taxon>Rhizobium/Agrobacterium group</taxon>
        <taxon>Rhizobium</taxon>
    </lineage>
</organism>
<dbReference type="InterPro" id="IPR010466">
    <property type="entry name" value="DUF1058"/>
</dbReference>
<protein>
    <submittedName>
        <fullName evidence="1">SH3 domain-containing protein</fullName>
    </submittedName>
</protein>
<accession>A0AAF1K6Y0</accession>
<dbReference type="Proteomes" id="UP000249499">
    <property type="component" value="Chromosome"/>
</dbReference>
<reference evidence="1 2" key="1">
    <citation type="journal article" date="2018" name="Sci. Rep.">
        <title>Rhizobium tumorigenes sp. nov., a novel plant tumorigenic bacterium isolated from cane gall tumors on thornless blackberry.</title>
        <authorList>
            <person name="Kuzmanovi N."/>
            <person name="Smalla K."/>
            <person name="Gronow S."/>
            <person name="PuBawska J."/>
        </authorList>
    </citation>
    <scope>NUCLEOTIDE SEQUENCE [LARGE SCALE GENOMIC DNA]</scope>
    <source>
        <strain evidence="1 2">1078</strain>
    </source>
</reference>
<dbReference type="Pfam" id="PF06347">
    <property type="entry name" value="SH3_4"/>
    <property type="match status" value="2"/>
</dbReference>
<keyword evidence="2" id="KW-1185">Reference proteome</keyword>
<dbReference type="EMBL" id="CP117255">
    <property type="protein sequence ID" value="WFR97109.1"/>
    <property type="molecule type" value="Genomic_DNA"/>
</dbReference>
<gene>
    <name evidence="1" type="ORF">PR017_08400</name>
</gene>